<feature type="region of interest" description="Disordered" evidence="1">
    <location>
        <begin position="1"/>
        <end position="27"/>
    </location>
</feature>
<evidence type="ECO:0000313" key="3">
    <source>
        <dbReference type="Proteomes" id="UP001652431"/>
    </source>
</evidence>
<name>A0ABT2RQ81_9FIRM</name>
<organism evidence="2 3">
    <name type="scientific">Dorea acetigenes</name>
    <dbReference type="NCBI Taxonomy" id="2981787"/>
    <lineage>
        <taxon>Bacteria</taxon>
        <taxon>Bacillati</taxon>
        <taxon>Bacillota</taxon>
        <taxon>Clostridia</taxon>
        <taxon>Lachnospirales</taxon>
        <taxon>Lachnospiraceae</taxon>
        <taxon>Dorea</taxon>
    </lineage>
</organism>
<evidence type="ECO:0000313" key="2">
    <source>
        <dbReference type="EMBL" id="MCU6687572.1"/>
    </source>
</evidence>
<evidence type="ECO:0008006" key="4">
    <source>
        <dbReference type="Google" id="ProtNLM"/>
    </source>
</evidence>
<comment type="caution">
    <text evidence="2">The sequence shown here is derived from an EMBL/GenBank/DDBJ whole genome shotgun (WGS) entry which is preliminary data.</text>
</comment>
<protein>
    <recommendedName>
        <fullName evidence="4">DUF4355 domain-containing protein</fullName>
    </recommendedName>
</protein>
<reference evidence="2 3" key="1">
    <citation type="journal article" date="2021" name="ISME Commun">
        <title>Automated analysis of genomic sequences facilitates high-throughput and comprehensive description of bacteria.</title>
        <authorList>
            <person name="Hitch T.C.A."/>
        </authorList>
    </citation>
    <scope>NUCLEOTIDE SEQUENCE [LARGE SCALE GENOMIC DNA]</scope>
    <source>
        <strain evidence="2 3">Sanger_03</strain>
    </source>
</reference>
<dbReference type="EMBL" id="JAOQJU010000022">
    <property type="protein sequence ID" value="MCU6687572.1"/>
    <property type="molecule type" value="Genomic_DNA"/>
</dbReference>
<gene>
    <name evidence="2" type="ORF">OCV99_13705</name>
</gene>
<keyword evidence="3" id="KW-1185">Reference proteome</keyword>
<dbReference type="RefSeq" id="WP_158371313.1">
    <property type="nucleotide sequence ID" value="NZ_JAOQJU010000022.1"/>
</dbReference>
<evidence type="ECO:0000256" key="1">
    <source>
        <dbReference type="SAM" id="MobiDB-lite"/>
    </source>
</evidence>
<proteinExistence type="predicted"/>
<sequence length="133" mass="14894">MSEQNTVATQEATQPESSEPGKTFTQEDVNRIVQERLARERNRVPSDAEKTLEEREKAVAAREREIAYKAVMKSKNIPEEVYEALNCASEDAFNKSLEILSPYFQKAREPIFNAVGPTNGTNTDSVRAAMGLK</sequence>
<dbReference type="Proteomes" id="UP001652431">
    <property type="component" value="Unassembled WGS sequence"/>
</dbReference>
<feature type="compositionally biased region" description="Polar residues" evidence="1">
    <location>
        <begin position="1"/>
        <end position="17"/>
    </location>
</feature>
<accession>A0ABT2RQ81</accession>